<keyword evidence="1 2" id="KW-0456">Lyase</keyword>
<dbReference type="PANTHER" id="PTHR35201">
    <property type="entry name" value="TERPENE SYNTHASE"/>
    <property type="match status" value="1"/>
</dbReference>
<organism evidence="3 4">
    <name type="scientific">Kitasatospora purpeofusca</name>
    <dbReference type="NCBI Taxonomy" id="67352"/>
    <lineage>
        <taxon>Bacteria</taxon>
        <taxon>Bacillati</taxon>
        <taxon>Actinomycetota</taxon>
        <taxon>Actinomycetes</taxon>
        <taxon>Kitasatosporales</taxon>
        <taxon>Streptomycetaceae</taxon>
        <taxon>Kitasatospora</taxon>
    </lineage>
</organism>
<dbReference type="Proteomes" id="UP001432222">
    <property type="component" value="Chromosome"/>
</dbReference>
<proteinExistence type="inferred from homology"/>
<dbReference type="RefSeq" id="WP_328952598.1">
    <property type="nucleotide sequence ID" value="NZ_CP108110.1"/>
</dbReference>
<reference evidence="3" key="1">
    <citation type="submission" date="2022-10" db="EMBL/GenBank/DDBJ databases">
        <title>The complete genomes of actinobacterial strains from the NBC collection.</title>
        <authorList>
            <person name="Joergensen T.S."/>
            <person name="Alvarez Arevalo M."/>
            <person name="Sterndorff E.B."/>
            <person name="Faurdal D."/>
            <person name="Vuksanovic O."/>
            <person name="Mourched A.-S."/>
            <person name="Charusanti P."/>
            <person name="Shaw S."/>
            <person name="Blin K."/>
            <person name="Weber T."/>
        </authorList>
    </citation>
    <scope>NUCLEOTIDE SEQUENCE</scope>
    <source>
        <strain evidence="3">NBC_00222</strain>
    </source>
</reference>
<comment type="similarity">
    <text evidence="2">Belongs to the terpene synthase family.</text>
</comment>
<comment type="cofactor">
    <cofactor evidence="2">
        <name>Mg(2+)</name>
        <dbReference type="ChEBI" id="CHEBI:18420"/>
    </cofactor>
</comment>
<accession>A0ABZ1TRA2</accession>
<dbReference type="PANTHER" id="PTHR35201:SF4">
    <property type="entry name" value="BETA-PINACENE SYNTHASE-RELATED"/>
    <property type="match status" value="1"/>
</dbReference>
<evidence type="ECO:0000313" key="4">
    <source>
        <dbReference type="Proteomes" id="UP001432222"/>
    </source>
</evidence>
<dbReference type="EMBL" id="CP108110">
    <property type="protein sequence ID" value="WUQ81523.1"/>
    <property type="molecule type" value="Genomic_DNA"/>
</dbReference>
<keyword evidence="2" id="KW-0479">Metal-binding</keyword>
<dbReference type="Gene3D" id="1.10.600.10">
    <property type="entry name" value="Farnesyl Diphosphate Synthase"/>
    <property type="match status" value="1"/>
</dbReference>
<keyword evidence="2" id="KW-0460">Magnesium</keyword>
<dbReference type="Pfam" id="PF19086">
    <property type="entry name" value="Terpene_syn_C_2"/>
    <property type="match status" value="1"/>
</dbReference>
<sequence length="323" mass="35586">MSELVVLVAGSMRIPARRNAGAHGVEQAVTAWARTHLPAHRRSAGSDGVDTYGSAAAWTFPDARPDLLPLLAEWGVWFFWTDDLLSSGHDLFAHTSDGGLAFGSHHGRSLPGPEHQCIVDLFEHLRSRTEPVAPPGWVRRFRRSLKDCLAAFDTERGHRATGRPPALEEFVALRRRASGMFLHLRFVEFGLDIELPDWVFETADLDEVLHCAADIAGWTNDVFSHQREKRAGEVDNIFAVLRGENPDMDETTALALVVNAIGARSADLRAAAVAFRNRYEDRLAREGGLSQVRSFLDGIADTVAGNLAWTAESPRYRPHHGGG</sequence>
<evidence type="ECO:0000256" key="1">
    <source>
        <dbReference type="ARBA" id="ARBA00023239"/>
    </source>
</evidence>
<dbReference type="SUPFAM" id="SSF48576">
    <property type="entry name" value="Terpenoid synthases"/>
    <property type="match status" value="1"/>
</dbReference>
<dbReference type="InterPro" id="IPR008949">
    <property type="entry name" value="Isoprenoid_synthase_dom_sf"/>
</dbReference>
<dbReference type="EC" id="4.2.3.-" evidence="2"/>
<keyword evidence="4" id="KW-1185">Reference proteome</keyword>
<dbReference type="SFLD" id="SFLDG01020">
    <property type="entry name" value="Terpene_Cyclase_Like_2"/>
    <property type="match status" value="1"/>
</dbReference>
<evidence type="ECO:0000256" key="2">
    <source>
        <dbReference type="RuleBase" id="RU366034"/>
    </source>
</evidence>
<dbReference type="InterPro" id="IPR034686">
    <property type="entry name" value="Terpene_cyclase-like_2"/>
</dbReference>
<name>A0ABZ1TRA2_9ACTN</name>
<evidence type="ECO:0000313" key="3">
    <source>
        <dbReference type="EMBL" id="WUQ81523.1"/>
    </source>
</evidence>
<gene>
    <name evidence="3" type="ORF">OHA16_00220</name>
</gene>
<protein>
    <recommendedName>
        <fullName evidence="2">Terpene synthase</fullName>
        <ecNumber evidence="2">4.2.3.-</ecNumber>
    </recommendedName>
</protein>
<dbReference type="SFLD" id="SFLDS00005">
    <property type="entry name" value="Isoprenoid_Synthase_Type_I"/>
    <property type="match status" value="1"/>
</dbReference>